<accession>A0A235C9J6</accession>
<name>A0A235C9J6_9GAMM</name>
<reference evidence="1 3" key="1">
    <citation type="submission" date="2017-08" db="EMBL/GenBank/DDBJ databases">
        <title>Draft Genome Sequence of the Marine Bacterium Oceanimonas baumannii ATCC 700832.</title>
        <authorList>
            <person name="Mcclelland W.D."/>
            <person name="Brennan M.A."/>
            <person name="Trachtenberg A.M."/>
            <person name="Maclea K.S."/>
        </authorList>
    </citation>
    <scope>NUCLEOTIDE SEQUENCE [LARGE SCALE GENOMIC DNA]</scope>
    <source>
        <strain evidence="1 3">ATCC 700832</strain>
    </source>
</reference>
<comment type="caution">
    <text evidence="1">The sequence shown here is derived from an EMBL/GenBank/DDBJ whole genome shotgun (WGS) entry which is preliminary data.</text>
</comment>
<dbReference type="PANTHER" id="PTHR35370:SF4">
    <property type="entry name" value="TYPE VI SECRETION SYSTEM BASEPLATE SUBUNIT TSSF"/>
    <property type="match status" value="1"/>
</dbReference>
<evidence type="ECO:0000313" key="2">
    <source>
        <dbReference type="EMBL" id="TDW54027.1"/>
    </source>
</evidence>
<dbReference type="NCBIfam" id="TIGR03359">
    <property type="entry name" value="VI_chp_6"/>
    <property type="match status" value="1"/>
</dbReference>
<dbReference type="Proteomes" id="UP000295058">
    <property type="component" value="Unassembled WGS sequence"/>
</dbReference>
<evidence type="ECO:0000313" key="3">
    <source>
        <dbReference type="Proteomes" id="UP000243640"/>
    </source>
</evidence>
<dbReference type="Pfam" id="PF05947">
    <property type="entry name" value="T6SS_TssF"/>
    <property type="match status" value="1"/>
</dbReference>
<sequence>MSLNRYYQDELQALREQGKAFSERNPALAPFLGHEGRDPDVERLLEGFAFLTGRLRQRLDDELPELSHSLMQLLWPNYLQPVPSLTMLEFEPLEDLTSARVVPRHTEVTSTPRHGISCPFRTCYSTQLYPLRHEQLEFAPAGDGGVLIMHLHIAEQADLPGMQLDSLRLHLAGDRMVSSALYLSLLEYLEQAELHLFDEHDELLQRYSLGRQCISPAGFGEDQALLPYSLNTFSGYRHLQEYFCFPEKLMFVDVNGLEMTRHNTVAHQACRRLELRFNLSRLPLARFAPHRDHIRLYCTPAINLFEHDAVPIRMDHRQTQYRLLPAALPPEYSSVVSVGRVQGWQPGGRNCREYVAFESFEHSDYTNKPYFGVHRQPGLDPRKLETWLSFHQPGIEFYTETMSVELQCCNQDLPSELDVGEICVATDTTPGFARFKNIRPATRCYPPPLQGEGLWRLISNMSLNYISLTNPDALRVVLETYDFCAPFDEAAARRTRHMLNGIQAINHQRTDRLWQGLPVRGTHTELTLSSAHFSGLGELYLFGAVLNEFFALYASLNSFHELSVNTTDGARFTWTPRMGQQPIL</sequence>
<dbReference type="OrthoDB" id="9763676at2"/>
<dbReference type="PANTHER" id="PTHR35370">
    <property type="entry name" value="CYTOPLASMIC PROTEIN-RELATED-RELATED"/>
    <property type="match status" value="1"/>
</dbReference>
<organism evidence="1 3">
    <name type="scientific">Oceanimonas baumannii</name>
    <dbReference type="NCBI Taxonomy" id="129578"/>
    <lineage>
        <taxon>Bacteria</taxon>
        <taxon>Pseudomonadati</taxon>
        <taxon>Pseudomonadota</taxon>
        <taxon>Gammaproteobacteria</taxon>
        <taxon>Aeromonadales</taxon>
        <taxon>Aeromonadaceae</taxon>
        <taxon>Oceanimonas</taxon>
    </lineage>
</organism>
<keyword evidence="4" id="KW-1185">Reference proteome</keyword>
<dbReference type="EMBL" id="SODO01000022">
    <property type="protein sequence ID" value="TDW54027.1"/>
    <property type="molecule type" value="Genomic_DNA"/>
</dbReference>
<dbReference type="Proteomes" id="UP000243640">
    <property type="component" value="Unassembled WGS sequence"/>
</dbReference>
<dbReference type="AlphaFoldDB" id="A0A235C9J6"/>
<evidence type="ECO:0000313" key="1">
    <source>
        <dbReference type="EMBL" id="OYD21096.1"/>
    </source>
</evidence>
<dbReference type="RefSeq" id="WP_094279774.1">
    <property type="nucleotide sequence ID" value="NZ_JBLWZI010000027.1"/>
</dbReference>
<dbReference type="InterPro" id="IPR010272">
    <property type="entry name" value="T6SS_TssF"/>
</dbReference>
<dbReference type="PIRSF" id="PIRSF028304">
    <property type="entry name" value="UCP028304"/>
    <property type="match status" value="1"/>
</dbReference>
<gene>
    <name evidence="1" type="primary">vasA</name>
    <name evidence="1" type="ORF">B6S09_17495</name>
    <name evidence="2" type="ORF">LY04_03522</name>
</gene>
<reference evidence="2 4" key="2">
    <citation type="submission" date="2019-03" db="EMBL/GenBank/DDBJ databases">
        <title>Genomic Encyclopedia of Archaeal and Bacterial Type Strains, Phase II (KMG-II): from individual species to whole genera.</title>
        <authorList>
            <person name="Goeker M."/>
        </authorList>
    </citation>
    <scope>NUCLEOTIDE SEQUENCE [LARGE SCALE GENOMIC DNA]</scope>
    <source>
        <strain evidence="2 4">DSM 15594</strain>
    </source>
</reference>
<evidence type="ECO:0000313" key="4">
    <source>
        <dbReference type="Proteomes" id="UP000295058"/>
    </source>
</evidence>
<protein>
    <submittedName>
        <fullName evidence="1">Type VI secretion system ImpG/VasA family protein</fullName>
    </submittedName>
    <submittedName>
        <fullName evidence="2">Type VI secretion system protein ImpG</fullName>
    </submittedName>
</protein>
<proteinExistence type="predicted"/>
<dbReference type="EMBL" id="NQJF01000021">
    <property type="protein sequence ID" value="OYD21096.1"/>
    <property type="molecule type" value="Genomic_DNA"/>
</dbReference>